<sequence length="328" mass="37269">MDPSHHKEHVVGRGLTYRYYWSPPAQGKPTFLFVHGFPSTAYDWHKQVAYFQPLGYGIIAPDLLGAGGTAKLLDFKAFRMNAMAHDVMDILVAEGLDKVIGISHDWGSPLLSCLAVLYPETFLGYTWIAVAFSEPMTVPFNLEALMAYTKEKLGYESYAYWEFFLKDDAHITIQRNVDSFLQLMYPERPEDWLKHIVVRGKSAECVEGNLQLGRPSFLSDEEYTALHDNLLANGIQSALNWYRVAVENVNVEDGLKIPNEAWTLRAPSLVFLALKDIVCTPAAARENMETYGGPDVEYCEVETGHWAHLERTEEVNTALRRWLESRGW</sequence>
<dbReference type="InterPro" id="IPR000073">
    <property type="entry name" value="AB_hydrolase_1"/>
</dbReference>
<dbReference type="PANTHER" id="PTHR43798">
    <property type="entry name" value="MONOACYLGLYCEROL LIPASE"/>
    <property type="match status" value="1"/>
</dbReference>
<dbReference type="PANTHER" id="PTHR43798:SF33">
    <property type="entry name" value="HYDROLASE, PUTATIVE (AFU_ORTHOLOGUE AFUA_2G14860)-RELATED"/>
    <property type="match status" value="1"/>
</dbReference>
<keyword evidence="2" id="KW-0378">Hydrolase</keyword>
<reference evidence="2 3" key="1">
    <citation type="submission" date="2016-10" db="EMBL/GenBank/DDBJ databases">
        <title>Genome sequence of the basidiomycete white-rot fungus Trametes pubescens.</title>
        <authorList>
            <person name="Makela M.R."/>
            <person name="Granchi Z."/>
            <person name="Peng M."/>
            <person name="De Vries R.P."/>
            <person name="Grigoriev I."/>
            <person name="Riley R."/>
            <person name="Hilden K."/>
        </authorList>
    </citation>
    <scope>NUCLEOTIDE SEQUENCE [LARGE SCALE GENOMIC DNA]</scope>
    <source>
        <strain evidence="2 3">FBCC735</strain>
    </source>
</reference>
<keyword evidence="3" id="KW-1185">Reference proteome</keyword>
<organism evidence="2 3">
    <name type="scientific">Trametes pubescens</name>
    <name type="common">White-rot fungus</name>
    <dbReference type="NCBI Taxonomy" id="154538"/>
    <lineage>
        <taxon>Eukaryota</taxon>
        <taxon>Fungi</taxon>
        <taxon>Dikarya</taxon>
        <taxon>Basidiomycota</taxon>
        <taxon>Agaricomycotina</taxon>
        <taxon>Agaricomycetes</taxon>
        <taxon>Polyporales</taxon>
        <taxon>Polyporaceae</taxon>
        <taxon>Trametes</taxon>
    </lineage>
</organism>
<proteinExistence type="predicted"/>
<gene>
    <name evidence="2" type="ORF">TRAPUB_12487</name>
</gene>
<dbReference type="GO" id="GO:0046464">
    <property type="term" value="P:acylglycerol catabolic process"/>
    <property type="evidence" value="ECO:0007669"/>
    <property type="project" value="TreeGrafter"/>
</dbReference>
<accession>A0A1M2VTY6</accession>
<protein>
    <submittedName>
        <fullName evidence="2">Bifunctional epoxide hydrolase 2</fullName>
    </submittedName>
</protein>
<comment type="caution">
    <text evidence="2">The sequence shown here is derived from an EMBL/GenBank/DDBJ whole genome shotgun (WGS) entry which is preliminary data.</text>
</comment>
<evidence type="ECO:0000259" key="1">
    <source>
        <dbReference type="Pfam" id="PF00561"/>
    </source>
</evidence>
<feature type="domain" description="AB hydrolase-1" evidence="1">
    <location>
        <begin position="29"/>
        <end position="311"/>
    </location>
</feature>
<dbReference type="Pfam" id="PF00561">
    <property type="entry name" value="Abhydrolase_1"/>
    <property type="match status" value="1"/>
</dbReference>
<name>A0A1M2VTY6_TRAPU</name>
<dbReference type="Proteomes" id="UP000184267">
    <property type="component" value="Unassembled WGS sequence"/>
</dbReference>
<evidence type="ECO:0000313" key="3">
    <source>
        <dbReference type="Proteomes" id="UP000184267"/>
    </source>
</evidence>
<dbReference type="AlphaFoldDB" id="A0A1M2VTY6"/>
<dbReference type="STRING" id="154538.A0A1M2VTY6"/>
<dbReference type="InterPro" id="IPR029058">
    <property type="entry name" value="AB_hydrolase_fold"/>
</dbReference>
<dbReference type="GO" id="GO:0016020">
    <property type="term" value="C:membrane"/>
    <property type="evidence" value="ECO:0007669"/>
    <property type="project" value="TreeGrafter"/>
</dbReference>
<dbReference type="InterPro" id="IPR000639">
    <property type="entry name" value="Epox_hydrolase-like"/>
</dbReference>
<dbReference type="Gene3D" id="3.40.50.1820">
    <property type="entry name" value="alpha/beta hydrolase"/>
    <property type="match status" value="1"/>
</dbReference>
<dbReference type="PRINTS" id="PR00412">
    <property type="entry name" value="EPOXHYDRLASE"/>
</dbReference>
<dbReference type="InterPro" id="IPR050266">
    <property type="entry name" value="AB_hydrolase_sf"/>
</dbReference>
<dbReference type="SUPFAM" id="SSF53474">
    <property type="entry name" value="alpha/beta-Hydrolases"/>
    <property type="match status" value="1"/>
</dbReference>
<dbReference type="OMA" id="GYTWIAV"/>
<evidence type="ECO:0000313" key="2">
    <source>
        <dbReference type="EMBL" id="OJT10980.1"/>
    </source>
</evidence>
<dbReference type="GO" id="GO:0047372">
    <property type="term" value="F:monoacylglycerol lipase activity"/>
    <property type="evidence" value="ECO:0007669"/>
    <property type="project" value="TreeGrafter"/>
</dbReference>
<dbReference type="EMBL" id="MNAD01000701">
    <property type="protein sequence ID" value="OJT10980.1"/>
    <property type="molecule type" value="Genomic_DNA"/>
</dbReference>
<dbReference type="OrthoDB" id="408373at2759"/>